<name>A0A8J4CD36_9CHLO</name>
<feature type="compositionally biased region" description="Low complexity" evidence="10">
    <location>
        <begin position="60"/>
        <end position="69"/>
    </location>
</feature>
<evidence type="ECO:0000256" key="10">
    <source>
        <dbReference type="SAM" id="MobiDB-lite"/>
    </source>
</evidence>
<proteinExistence type="inferred from homology"/>
<feature type="domain" description="Peptidase S59" evidence="11">
    <location>
        <begin position="857"/>
        <end position="998"/>
    </location>
</feature>
<dbReference type="GO" id="GO:0008139">
    <property type="term" value="F:nuclear localization sequence binding"/>
    <property type="evidence" value="ECO:0007669"/>
    <property type="project" value="TreeGrafter"/>
</dbReference>
<dbReference type="Pfam" id="PF12110">
    <property type="entry name" value="Nup96"/>
    <property type="match status" value="1"/>
</dbReference>
<evidence type="ECO:0000259" key="11">
    <source>
        <dbReference type="PROSITE" id="PS51434"/>
    </source>
</evidence>
<dbReference type="Gene3D" id="1.10.10.2360">
    <property type="match status" value="1"/>
</dbReference>
<evidence type="ECO:0000313" key="12">
    <source>
        <dbReference type="EMBL" id="GIL79349.1"/>
    </source>
</evidence>
<dbReference type="PROSITE" id="PS51434">
    <property type="entry name" value="NUP_C"/>
    <property type="match status" value="1"/>
</dbReference>
<feature type="compositionally biased region" description="Polar residues" evidence="10">
    <location>
        <begin position="45"/>
        <end position="59"/>
    </location>
</feature>
<dbReference type="GO" id="GO:0044614">
    <property type="term" value="C:nuclear pore cytoplasmic filaments"/>
    <property type="evidence" value="ECO:0007669"/>
    <property type="project" value="TreeGrafter"/>
</dbReference>
<evidence type="ECO:0000256" key="4">
    <source>
        <dbReference type="ARBA" id="ARBA00022813"/>
    </source>
</evidence>
<keyword evidence="6" id="KW-0653">Protein transport</keyword>
<evidence type="ECO:0000256" key="9">
    <source>
        <dbReference type="ARBA" id="ARBA00023242"/>
    </source>
</evidence>
<evidence type="ECO:0000256" key="3">
    <source>
        <dbReference type="ARBA" id="ARBA00022448"/>
    </source>
</evidence>
<dbReference type="Pfam" id="PF04096">
    <property type="entry name" value="Nucleoporin2"/>
    <property type="match status" value="1"/>
</dbReference>
<evidence type="ECO:0000256" key="5">
    <source>
        <dbReference type="ARBA" id="ARBA00022816"/>
    </source>
</evidence>
<keyword evidence="7" id="KW-0811">Translocation</keyword>
<accession>A0A8J4CD36</accession>
<dbReference type="GO" id="GO:0003723">
    <property type="term" value="F:RNA binding"/>
    <property type="evidence" value="ECO:0007669"/>
    <property type="project" value="TreeGrafter"/>
</dbReference>
<dbReference type="InterPro" id="IPR021967">
    <property type="entry name" value="Nup98_C"/>
</dbReference>
<dbReference type="GO" id="GO:0051028">
    <property type="term" value="P:mRNA transport"/>
    <property type="evidence" value="ECO:0007669"/>
    <property type="project" value="UniProtKB-KW"/>
</dbReference>
<dbReference type="EMBL" id="BNCP01000015">
    <property type="protein sequence ID" value="GIL79349.1"/>
    <property type="molecule type" value="Genomic_DNA"/>
</dbReference>
<dbReference type="GO" id="GO:0000973">
    <property type="term" value="P:post-transcriptional tethering of RNA polymerase II gene DNA at nuclear periphery"/>
    <property type="evidence" value="ECO:0007669"/>
    <property type="project" value="TreeGrafter"/>
</dbReference>
<keyword evidence="3" id="KW-0813">Transport</keyword>
<evidence type="ECO:0000256" key="8">
    <source>
        <dbReference type="ARBA" id="ARBA00023132"/>
    </source>
</evidence>
<keyword evidence="13" id="KW-1185">Reference proteome</keyword>
<keyword evidence="9" id="KW-0539">Nucleus</keyword>
<evidence type="ECO:0000256" key="6">
    <source>
        <dbReference type="ARBA" id="ARBA00022927"/>
    </source>
</evidence>
<dbReference type="InterPro" id="IPR007230">
    <property type="entry name" value="Nup98_auto-Pept-S59_dom"/>
</dbReference>
<comment type="caution">
    <text evidence="12">The sequence shown here is derived from an EMBL/GenBank/DDBJ whole genome shotgun (WGS) entry which is preliminary data.</text>
</comment>
<reference evidence="12" key="1">
    <citation type="journal article" date="2021" name="Proc. Natl. Acad. Sci. U.S.A.">
        <title>Three genomes in the algal genus Volvox reveal the fate of a haploid sex-determining region after a transition to homothallism.</title>
        <authorList>
            <person name="Yamamoto K."/>
            <person name="Hamaji T."/>
            <person name="Kawai-Toyooka H."/>
            <person name="Matsuzaki R."/>
            <person name="Takahashi F."/>
            <person name="Nishimura Y."/>
            <person name="Kawachi M."/>
            <person name="Noguchi H."/>
            <person name="Minakuchi Y."/>
            <person name="Umen J.G."/>
            <person name="Toyoda A."/>
            <person name="Nozaki H."/>
        </authorList>
    </citation>
    <scope>NUCLEOTIDE SEQUENCE</scope>
    <source>
        <strain evidence="12">NIES-3786</strain>
    </source>
</reference>
<dbReference type="Gene3D" id="1.25.40.690">
    <property type="match status" value="1"/>
</dbReference>
<sequence>MFGFSGNTGFGQAAQQPAPAFGAQAASPFGASFGQPAQPAASPFGATTGSAPLFGTQSPTPAFGQAAPSAAPAFGATTGTTGFGTGAFGAAAKPTGFGGFGTTTTAAPNPFGAASQTPGAFGAPAQSAPAFGAGLGTAPSFGATLTPAPAFGASSTPAFGAPQSAPAFGGFGAASAPAFGATAAAPANPFGATTTGFGATTAPAFGSGASTTGFGAPAAGAAAPFGTTTTNLFGNPSATSSPFGATTTQPATGFGSFGSAVPANASTNGTRNLAYTKTKDTDAGAGQPPAFLVSISALLNFQPPNLPKSHEELRWEDYQEGVKNMSAGPAPAATGAFGATAAAPAAFGGFGAAAQPAATGFGGTAPANPFGAPASTPAFGATTAPTFGTGAASQPSLFGTTTAPAAASNPFGSTGTTGPAFGGFGAAPAAASQPSLFSNTATTGFGTTAPFGSASPFGTAPSAASFSFSSSPATFGGASAPATSLFGPAPASSPFGGGTNTLGAVGSPFGTASSAAAFGTSTLGAFGTTAAKPANPFGGAAASPFGTTAPAAPGASLFGTTPFNFNSQPASSPSIFGNTATGTTMSFAPSLFGTQPVAPAAGGSIFGAAGTAPSATAQPPTVAQPAYGNFGTLPAMPEVKVGITTRVPRNSSISSGKASPLLSLRSTPLRYGASVRVRTEQPSGLGSGLTSSGPLSVSSDLLAPVPGGIGSSAAAAAAAAAAGGTGLLPLRQNPHRLFLAAPPPSTEAAGGASFLTPARPPSSRRAATPDGAGTTCVLGDDMRHMDAAAAGTPDGNRSGAGANGYSNGYAGAGSGAAAIAPAGPSGTQAAAGRGNANVFQDSSASEPYMPRLGRFVSEGYSFSPNVDELRLLHRQNPENLATVSNFTVTREGVGKIRWVAPVDVRALMLDKIVSITYGQVAVYDDHVKPPMGEGLNKPAEITLYGIYRKDKETGAYIKEGPRGQAYEKKLRQVCASTGAKFLSYKLDGGVWKFEVEHFSRYGLIFDDDDDVDDEMQEGVGEADAAARVSAEGQRVPMVGRGQACSEDSEMAPSLGARWAQRQQGAGLPHAGGSDATGTIGAGPDQDMSEVGVRPRSGEEIMADGEEQDGRLGGLETGGREGPTGIPTAPLQHALPASLAQDPVRVSALREAFFGSTPGVRGYQLGQPQNQHQLVMLPGLAGGGLQLPAARGIAAAAVTAGRGQAGKAAAATATTAWRRPVAALAPGAAAALQAREELLLAAPDGVTAGVGGGSGMASSSMSLVLTRPGMSLAALGDDASAALVALPQQEMRAAQSFTDAGLTLGRSFRVGWGPDGRLAMRGGERDGPGPVITADGSAKYEVKIARVRVEGEGASYGSGGGLDDVEELEALRERLRGGLTVHLANRAQFDVPGQVPYFAPSIDSSNLKVVAEAHMGICQRQLQQLLSSDTVDADAHHPDAPRLRHEMETWQLLEVLFSNIEGEVADSDSSGGGGAAQMVISTPIATPLPTAAAAFAATPQDRGMDDESGSHSADAAAVHSFNELMATGTPDGHDHDLGTLRAFLQRRAYLSTWLQRQAKRRVKEDLQTAGSPAQVALQLLAAHQLAAATGAAVAAGDPRLAMLIARAGGRDSARIELDAQLAIWQQEGFLEHMAPERVATYQLLAGKVLETQRSLHLDWRRLLGLYLWYGVSNLKSPIAAVSRYLTDRQIEPDTVPHPAPYYLEGLQPSATGAAASSSAAAWGATDVQWELLQLWATTPAAAMADALAMGYVETVQNVQATAQRALASWLMSGGCSRLLRCAGYSSNALDHSLAWYLMTALQAIGVLPKAGEAPDTSYDYDLLAVTLEFISQLQLTGGMCEWAVFVALTIPDYPETGPLVREKVLRELLTLTVPEWVDDSFRRGFFADTLQIPPSLLAEAEATWAHYTRDEHKFCETLLAAGEYANAHETLMDIVGPALFLSGAWEQLQKLIDALRQQAGFDVQVWDRGGDLYDRYLNLFCGQRKGETAEAEAMPGDMDRVAKLLTFARSIQAARLTLKAESTYSSHPGELIVDAEHLWFRRRLVLDRMSARVHSELMAAGTLPPGGACGTAAADLENRIAALASGVTLQSGLQLGSIAVAVAEFGSRVACTS</sequence>
<feature type="region of interest" description="Disordered" evidence="10">
    <location>
        <begin position="1"/>
        <end position="69"/>
    </location>
</feature>
<evidence type="ECO:0000256" key="2">
    <source>
        <dbReference type="ARBA" id="ARBA00008926"/>
    </source>
</evidence>
<dbReference type="Proteomes" id="UP000747110">
    <property type="component" value="Unassembled WGS sequence"/>
</dbReference>
<dbReference type="GO" id="GO:0017056">
    <property type="term" value="F:structural constituent of nuclear pore"/>
    <property type="evidence" value="ECO:0007669"/>
    <property type="project" value="InterPro"/>
</dbReference>
<dbReference type="GO" id="GO:0006405">
    <property type="term" value="P:RNA export from nucleus"/>
    <property type="evidence" value="ECO:0007669"/>
    <property type="project" value="TreeGrafter"/>
</dbReference>
<dbReference type="SUPFAM" id="SSF82215">
    <property type="entry name" value="C-terminal autoproteolytic domain of nucleoporin nup98"/>
    <property type="match status" value="1"/>
</dbReference>
<gene>
    <name evidence="12" type="ORF">Vretifemale_8727</name>
</gene>
<keyword evidence="4" id="KW-0068">Autocatalytic cleavage</keyword>
<dbReference type="GO" id="GO:0006606">
    <property type="term" value="P:protein import into nucleus"/>
    <property type="evidence" value="ECO:0007669"/>
    <property type="project" value="TreeGrafter"/>
</dbReference>
<dbReference type="InterPro" id="IPR037665">
    <property type="entry name" value="Nucleoporin_S59-like"/>
</dbReference>
<evidence type="ECO:0000256" key="1">
    <source>
        <dbReference type="ARBA" id="ARBA00004567"/>
    </source>
</evidence>
<dbReference type="PANTHER" id="PTHR23198">
    <property type="entry name" value="NUCLEOPORIN"/>
    <property type="match status" value="1"/>
</dbReference>
<organism evidence="12 13">
    <name type="scientific">Volvox reticuliferus</name>
    <dbReference type="NCBI Taxonomy" id="1737510"/>
    <lineage>
        <taxon>Eukaryota</taxon>
        <taxon>Viridiplantae</taxon>
        <taxon>Chlorophyta</taxon>
        <taxon>core chlorophytes</taxon>
        <taxon>Chlorophyceae</taxon>
        <taxon>CS clade</taxon>
        <taxon>Chlamydomonadales</taxon>
        <taxon>Volvocaceae</taxon>
        <taxon>Volvox</taxon>
    </lineage>
</organism>
<evidence type="ECO:0000256" key="7">
    <source>
        <dbReference type="ARBA" id="ARBA00023010"/>
    </source>
</evidence>
<dbReference type="Gene3D" id="3.30.1610.10">
    <property type="entry name" value="Peptidase S59, nucleoporin"/>
    <property type="match status" value="1"/>
</dbReference>
<dbReference type="GO" id="GO:0034398">
    <property type="term" value="P:telomere tethering at nuclear periphery"/>
    <property type="evidence" value="ECO:0007669"/>
    <property type="project" value="TreeGrafter"/>
</dbReference>
<dbReference type="OrthoDB" id="3797628at2759"/>
<feature type="region of interest" description="Disordered" evidence="10">
    <location>
        <begin position="743"/>
        <end position="773"/>
    </location>
</feature>
<feature type="compositionally biased region" description="Gly residues" evidence="10">
    <location>
        <begin position="1110"/>
        <end position="1120"/>
    </location>
</feature>
<dbReference type="PANTHER" id="PTHR23198:SF6">
    <property type="entry name" value="NUCLEAR PORE COMPLEX PROTEIN NUP98-NUP96"/>
    <property type="match status" value="1"/>
</dbReference>
<comment type="subcellular location">
    <subcellularLocation>
        <location evidence="1">Nucleus</location>
        <location evidence="1">Nuclear pore complex</location>
    </subcellularLocation>
</comment>
<comment type="similarity">
    <text evidence="2">Belongs to the nucleoporin GLFG family.</text>
</comment>
<evidence type="ECO:0000313" key="13">
    <source>
        <dbReference type="Proteomes" id="UP000747110"/>
    </source>
</evidence>
<feature type="compositionally biased region" description="Low complexity" evidence="10">
    <location>
        <begin position="10"/>
        <end position="34"/>
    </location>
</feature>
<keyword evidence="8" id="KW-0906">Nuclear pore complex</keyword>
<keyword evidence="5" id="KW-0509">mRNA transport</keyword>
<dbReference type="InterPro" id="IPR036903">
    <property type="entry name" value="Nup98_auto-Pept-S59_dom_sf"/>
</dbReference>
<feature type="region of interest" description="Disordered" evidence="10">
    <location>
        <begin position="1060"/>
        <end position="1120"/>
    </location>
</feature>
<protein>
    <recommendedName>
        <fullName evidence="11">Peptidase S59 domain-containing protein</fullName>
    </recommendedName>
</protein>